<dbReference type="GO" id="GO:0005886">
    <property type="term" value="C:plasma membrane"/>
    <property type="evidence" value="ECO:0007669"/>
    <property type="project" value="TreeGrafter"/>
</dbReference>
<keyword evidence="5 13" id="KW-0444">Lipid biosynthesis</keyword>
<dbReference type="GO" id="GO:0005524">
    <property type="term" value="F:ATP binding"/>
    <property type="evidence" value="ECO:0007669"/>
    <property type="project" value="UniProtKB-UniRule"/>
</dbReference>
<dbReference type="HAMAP" id="MF_00409">
    <property type="entry name" value="LpxK"/>
    <property type="match status" value="1"/>
</dbReference>
<reference evidence="14 15" key="1">
    <citation type="submission" date="2015-11" db="EMBL/GenBank/DDBJ databases">
        <title>Genomic analysis of 38 Legionella species identifies large and diverse effector repertoires.</title>
        <authorList>
            <person name="Burstein D."/>
            <person name="Amaro F."/>
            <person name="Zusman T."/>
            <person name="Lifshitz Z."/>
            <person name="Cohen O."/>
            <person name="Gilbert J.A."/>
            <person name="Pupko T."/>
            <person name="Shuman H.A."/>
            <person name="Segal G."/>
        </authorList>
    </citation>
    <scope>NUCLEOTIDE SEQUENCE [LARGE SCALE GENOMIC DNA]</scope>
    <source>
        <strain evidence="14 15">SE-32A-C8</strain>
    </source>
</reference>
<dbReference type="PANTHER" id="PTHR42724:SF1">
    <property type="entry name" value="TETRAACYLDISACCHARIDE 4'-KINASE, MITOCHONDRIAL-RELATED"/>
    <property type="match status" value="1"/>
</dbReference>
<dbReference type="UniPathway" id="UPA00359">
    <property type="reaction ID" value="UER00482"/>
</dbReference>
<evidence type="ECO:0000256" key="4">
    <source>
        <dbReference type="ARBA" id="ARBA00016436"/>
    </source>
</evidence>
<evidence type="ECO:0000256" key="12">
    <source>
        <dbReference type="ARBA" id="ARBA00029757"/>
    </source>
</evidence>
<dbReference type="GO" id="GO:0009029">
    <property type="term" value="F:lipid-A 4'-kinase activity"/>
    <property type="evidence" value="ECO:0007669"/>
    <property type="project" value="UniProtKB-UniRule"/>
</dbReference>
<dbReference type="InterPro" id="IPR003758">
    <property type="entry name" value="LpxK"/>
</dbReference>
<keyword evidence="8 13" id="KW-0547">Nucleotide-binding</keyword>
<gene>
    <name evidence="14" type="primary">lpxK_1</name>
    <name evidence="13" type="synonym">lpxK</name>
    <name evidence="14" type="ORF">Lery_0058</name>
</gene>
<dbReference type="NCBIfam" id="TIGR00682">
    <property type="entry name" value="lpxK"/>
    <property type="match status" value="1"/>
</dbReference>
<proteinExistence type="inferred from homology"/>
<dbReference type="EC" id="2.7.1.130" evidence="3 13"/>
<evidence type="ECO:0000256" key="13">
    <source>
        <dbReference type="HAMAP-Rule" id="MF_00409"/>
    </source>
</evidence>
<evidence type="ECO:0000256" key="1">
    <source>
        <dbReference type="ARBA" id="ARBA00002274"/>
    </source>
</evidence>
<dbReference type="Proteomes" id="UP000054773">
    <property type="component" value="Unassembled WGS sequence"/>
</dbReference>
<evidence type="ECO:0000256" key="6">
    <source>
        <dbReference type="ARBA" id="ARBA00022556"/>
    </source>
</evidence>
<keyword evidence="11 13" id="KW-0443">Lipid metabolism</keyword>
<comment type="caution">
    <text evidence="14">The sequence shown here is derived from an EMBL/GenBank/DDBJ whole genome shotgun (WGS) entry which is preliminary data.</text>
</comment>
<evidence type="ECO:0000256" key="10">
    <source>
        <dbReference type="ARBA" id="ARBA00022840"/>
    </source>
</evidence>
<dbReference type="SUPFAM" id="SSF52540">
    <property type="entry name" value="P-loop containing nucleoside triphosphate hydrolases"/>
    <property type="match status" value="1"/>
</dbReference>
<comment type="function">
    <text evidence="1 13">Transfers the gamma-phosphate of ATP to the 4'-position of a tetraacyldisaccharide 1-phosphate intermediate (termed DS-1-P) to form tetraacyldisaccharide 1,4'-bis-phosphate (lipid IVA).</text>
</comment>
<dbReference type="RefSeq" id="WP_058525248.1">
    <property type="nucleotide sequence ID" value="NZ_CAAAHY010000004.1"/>
</dbReference>
<dbReference type="OrthoDB" id="9766423at2"/>
<dbReference type="GO" id="GO:0009244">
    <property type="term" value="P:lipopolysaccharide core region biosynthetic process"/>
    <property type="evidence" value="ECO:0007669"/>
    <property type="project" value="TreeGrafter"/>
</dbReference>
<evidence type="ECO:0000313" key="14">
    <source>
        <dbReference type="EMBL" id="KTC99948.1"/>
    </source>
</evidence>
<evidence type="ECO:0000256" key="7">
    <source>
        <dbReference type="ARBA" id="ARBA00022679"/>
    </source>
</evidence>
<evidence type="ECO:0000256" key="3">
    <source>
        <dbReference type="ARBA" id="ARBA00012071"/>
    </source>
</evidence>
<evidence type="ECO:0000256" key="5">
    <source>
        <dbReference type="ARBA" id="ARBA00022516"/>
    </source>
</evidence>
<name>A0A0W0TWX1_LEGER</name>
<evidence type="ECO:0000256" key="8">
    <source>
        <dbReference type="ARBA" id="ARBA00022741"/>
    </source>
</evidence>
<dbReference type="Pfam" id="PF02606">
    <property type="entry name" value="LpxK"/>
    <property type="match status" value="1"/>
</dbReference>
<dbReference type="AlphaFoldDB" id="A0A0W0TWX1"/>
<comment type="pathway">
    <text evidence="2 13">Glycolipid biosynthesis; lipid IV(A) biosynthesis; lipid IV(A) from (3R)-3-hydroxytetradecanoyl-[acyl-carrier-protein] and UDP-N-acetyl-alpha-D-glucosamine: step 6/6.</text>
</comment>
<evidence type="ECO:0000313" key="15">
    <source>
        <dbReference type="Proteomes" id="UP000054773"/>
    </source>
</evidence>
<feature type="binding site" evidence="13">
    <location>
        <begin position="56"/>
        <end position="63"/>
    </location>
    <ligand>
        <name>ATP</name>
        <dbReference type="ChEBI" id="CHEBI:30616"/>
    </ligand>
</feature>
<keyword evidence="15" id="KW-1185">Reference proteome</keyword>
<comment type="similarity">
    <text evidence="13">Belongs to the LpxK family.</text>
</comment>
<dbReference type="EMBL" id="LNYA01000001">
    <property type="protein sequence ID" value="KTC99948.1"/>
    <property type="molecule type" value="Genomic_DNA"/>
</dbReference>
<accession>A0A0W0TWX1</accession>
<organism evidence="14 15">
    <name type="scientific">Legionella erythra</name>
    <dbReference type="NCBI Taxonomy" id="448"/>
    <lineage>
        <taxon>Bacteria</taxon>
        <taxon>Pseudomonadati</taxon>
        <taxon>Pseudomonadota</taxon>
        <taxon>Gammaproteobacteria</taxon>
        <taxon>Legionellales</taxon>
        <taxon>Legionellaceae</taxon>
        <taxon>Legionella</taxon>
    </lineage>
</organism>
<keyword evidence="9 13" id="KW-0418">Kinase</keyword>
<keyword evidence="6 13" id="KW-0441">Lipid A biosynthesis</keyword>
<dbReference type="PANTHER" id="PTHR42724">
    <property type="entry name" value="TETRAACYLDISACCHARIDE 4'-KINASE"/>
    <property type="match status" value="1"/>
</dbReference>
<comment type="catalytic activity">
    <reaction evidence="13">
        <text>a lipid A disaccharide + ATP = a lipid IVA + ADP + H(+)</text>
        <dbReference type="Rhea" id="RHEA:67840"/>
        <dbReference type="ChEBI" id="CHEBI:15378"/>
        <dbReference type="ChEBI" id="CHEBI:30616"/>
        <dbReference type="ChEBI" id="CHEBI:176343"/>
        <dbReference type="ChEBI" id="CHEBI:176425"/>
        <dbReference type="ChEBI" id="CHEBI:456216"/>
        <dbReference type="EC" id="2.7.1.130"/>
    </reaction>
</comment>
<dbReference type="InterPro" id="IPR027417">
    <property type="entry name" value="P-loop_NTPase"/>
</dbReference>
<keyword evidence="10 13" id="KW-0067">ATP-binding</keyword>
<sequence length="325" mass="36022">MPAILEKLWYGGHRAYWLLLPLAWVYRAVSACRRHVLQRFCQQRFNIPVIVVGNLSVGGVGKTPFVIALARKLQEKGISVGIVSRGYGASLAAFPHEVTLDNTAADVGDEPLLIRQKTGCPVVIAPKRVQAVRYLIDHHHPQVIISDDGLQHYAMGRAIEIVVIDGQRGLGNGRCLPAGPLREPPARLKQATFVVVNQGQWPGAYPMTMTPGPLTHLASWQAVAKEELKAPIAAMAAIGNPQRFFSTLQQMGLIFQQYSFPDHHFFTANELQFSESSVIMTEKDAVKCHAFAREGWYVLPVEATLPDLFWQALWSQEQLKGLIST</sequence>
<dbReference type="STRING" id="448.Lery_0058"/>
<dbReference type="PATRIC" id="fig|448.7.peg.59"/>
<evidence type="ECO:0000256" key="11">
    <source>
        <dbReference type="ARBA" id="ARBA00023098"/>
    </source>
</evidence>
<evidence type="ECO:0000256" key="2">
    <source>
        <dbReference type="ARBA" id="ARBA00004870"/>
    </source>
</evidence>
<dbReference type="GO" id="GO:0009245">
    <property type="term" value="P:lipid A biosynthetic process"/>
    <property type="evidence" value="ECO:0007669"/>
    <property type="project" value="UniProtKB-UniRule"/>
</dbReference>
<evidence type="ECO:0000256" key="9">
    <source>
        <dbReference type="ARBA" id="ARBA00022777"/>
    </source>
</evidence>
<keyword evidence="7 13" id="KW-0808">Transferase</keyword>
<protein>
    <recommendedName>
        <fullName evidence="4 13">Tetraacyldisaccharide 4'-kinase</fullName>
        <ecNumber evidence="3 13">2.7.1.130</ecNumber>
    </recommendedName>
    <alternativeName>
        <fullName evidence="12 13">Lipid A 4'-kinase</fullName>
    </alternativeName>
</protein>